<dbReference type="InterPro" id="IPR004332">
    <property type="entry name" value="Transposase_MuDR"/>
</dbReference>
<keyword evidence="1" id="KW-0815">Transposition</keyword>
<dbReference type="Pfam" id="PF04434">
    <property type="entry name" value="SWIM"/>
    <property type="match status" value="1"/>
</dbReference>
<evidence type="ECO:0000256" key="5">
    <source>
        <dbReference type="ARBA" id="ARBA00023125"/>
    </source>
</evidence>
<dbReference type="Proteomes" id="UP001234989">
    <property type="component" value="Chromosome 1"/>
</dbReference>
<name>A0AAF0PSJ9_SOLVR</name>
<evidence type="ECO:0000256" key="8">
    <source>
        <dbReference type="SAM" id="MobiDB-lite"/>
    </source>
</evidence>
<evidence type="ECO:0000313" key="10">
    <source>
        <dbReference type="EMBL" id="WMV09902.1"/>
    </source>
</evidence>
<evidence type="ECO:0000256" key="6">
    <source>
        <dbReference type="ARBA" id="ARBA00023172"/>
    </source>
</evidence>
<accession>A0AAF0PSJ9</accession>
<dbReference type="GO" id="GO:0008270">
    <property type="term" value="F:zinc ion binding"/>
    <property type="evidence" value="ECO:0007669"/>
    <property type="project" value="UniProtKB-KW"/>
</dbReference>
<keyword evidence="2" id="KW-0479">Metal-binding</keyword>
<protein>
    <recommendedName>
        <fullName evidence="9">SWIM-type domain-containing protein</fullName>
    </recommendedName>
</protein>
<dbReference type="GO" id="GO:0003677">
    <property type="term" value="F:DNA binding"/>
    <property type="evidence" value="ECO:0007669"/>
    <property type="project" value="UniProtKB-KW"/>
</dbReference>
<evidence type="ECO:0000256" key="2">
    <source>
        <dbReference type="ARBA" id="ARBA00022723"/>
    </source>
</evidence>
<proteinExistence type="predicted"/>
<dbReference type="InterPro" id="IPR007527">
    <property type="entry name" value="Znf_SWIM"/>
</dbReference>
<dbReference type="GO" id="GO:0004803">
    <property type="term" value="F:transposase activity"/>
    <property type="evidence" value="ECO:0007669"/>
    <property type="project" value="InterPro"/>
</dbReference>
<dbReference type="PROSITE" id="PS50966">
    <property type="entry name" value="ZF_SWIM"/>
    <property type="match status" value="1"/>
</dbReference>
<keyword evidence="3 7" id="KW-0863">Zinc-finger</keyword>
<dbReference type="InterPro" id="IPR006564">
    <property type="entry name" value="Znf_PMZ"/>
</dbReference>
<dbReference type="Pfam" id="PF03108">
    <property type="entry name" value="DBD_Tnp_Mut"/>
    <property type="match status" value="1"/>
</dbReference>
<feature type="region of interest" description="Disordered" evidence="8">
    <location>
        <begin position="534"/>
        <end position="595"/>
    </location>
</feature>
<keyword evidence="11" id="KW-1185">Reference proteome</keyword>
<gene>
    <name evidence="10" type="ORF">MTR67_003287</name>
</gene>
<keyword evidence="4" id="KW-0862">Zinc</keyword>
<dbReference type="PANTHER" id="PTHR31973">
    <property type="entry name" value="POLYPROTEIN, PUTATIVE-RELATED"/>
    <property type="match status" value="1"/>
</dbReference>
<sequence>MEPFFVIFQLPSYDSLSSPMKTLGCIDEVSGCTTLEKLKKLKVLAGKVRGFLDFVKDLVDGDEFHVYVVHEVDELEELPAPTGLLPWSDRVDESVGINTEGTVENDSDLNGVDIELPGDEDDSDVDEELRSLRAERINKRNPNLRKKKDREKKTITKKVPIGEAGVDRDAEAVGGVDLPGRRKSKKVRYDDECTVAIFELGMIFENAKEFRKALAKYAVEKNYQIKLRPNEAHTVRAKCKFKEKCKWLFYGAIDRDSVMDKKTKHSWSFFINYLKEDLQLGTGQGLTVMSDMQKGLQVDVGELLPNAEVRMCARHIWSNWSKRWKREERRKQFWRCSKATFEVKYNEELYKMSRLGNEINDDLLHYPQVSWVRAFFQEHSKCDAVENNMCETFNSWILSCRHKSIITMLEEIRRKLMTRTVGMVKFTDTWICDIAPMARLMLEENKEKSRACKVLWNADVGFEIGEGQYRHTCNLTNRVCSCRTWQLRGIPCQHAIFALYHIEQEPEPLMEHWYRKDTFLKAYSHLIQPIPNMKMWPETNNRRIEPPEPKQMPGRPPRNRRKSKDEPRKKYGKMSKQGVKITCSKCKQQGHKKKYCKVGVHTSQPASHNSQFTAGQSS</sequence>
<reference evidence="10" key="1">
    <citation type="submission" date="2023-08" db="EMBL/GenBank/DDBJ databases">
        <title>A de novo genome assembly of Solanum verrucosum Schlechtendal, a Mexican diploid species geographically isolated from the other diploid A-genome species in potato relatives.</title>
        <authorList>
            <person name="Hosaka K."/>
        </authorList>
    </citation>
    <scope>NUCLEOTIDE SEQUENCE</scope>
    <source>
        <tissue evidence="10">Young leaves</tissue>
    </source>
</reference>
<dbReference type="Pfam" id="PF00872">
    <property type="entry name" value="Transposase_mut"/>
    <property type="match status" value="1"/>
</dbReference>
<organism evidence="10 11">
    <name type="scientific">Solanum verrucosum</name>
    <dbReference type="NCBI Taxonomy" id="315347"/>
    <lineage>
        <taxon>Eukaryota</taxon>
        <taxon>Viridiplantae</taxon>
        <taxon>Streptophyta</taxon>
        <taxon>Embryophyta</taxon>
        <taxon>Tracheophyta</taxon>
        <taxon>Spermatophyta</taxon>
        <taxon>Magnoliopsida</taxon>
        <taxon>eudicotyledons</taxon>
        <taxon>Gunneridae</taxon>
        <taxon>Pentapetalae</taxon>
        <taxon>asterids</taxon>
        <taxon>lamiids</taxon>
        <taxon>Solanales</taxon>
        <taxon>Solanaceae</taxon>
        <taxon>Solanoideae</taxon>
        <taxon>Solaneae</taxon>
        <taxon>Solanum</taxon>
    </lineage>
</organism>
<dbReference type="SMART" id="SM00575">
    <property type="entry name" value="ZnF_PMZ"/>
    <property type="match status" value="1"/>
</dbReference>
<evidence type="ECO:0000313" key="11">
    <source>
        <dbReference type="Proteomes" id="UP001234989"/>
    </source>
</evidence>
<evidence type="ECO:0000256" key="7">
    <source>
        <dbReference type="PROSITE-ProRule" id="PRU00325"/>
    </source>
</evidence>
<dbReference type="InterPro" id="IPR001207">
    <property type="entry name" value="Transposase_mutator"/>
</dbReference>
<evidence type="ECO:0000256" key="1">
    <source>
        <dbReference type="ARBA" id="ARBA00022578"/>
    </source>
</evidence>
<feature type="domain" description="SWIM-type" evidence="9">
    <location>
        <begin position="469"/>
        <end position="503"/>
    </location>
</feature>
<dbReference type="PANTHER" id="PTHR31973:SF197">
    <property type="entry name" value="SWIM-TYPE DOMAIN-CONTAINING PROTEIN"/>
    <property type="match status" value="1"/>
</dbReference>
<evidence type="ECO:0000256" key="3">
    <source>
        <dbReference type="ARBA" id="ARBA00022771"/>
    </source>
</evidence>
<evidence type="ECO:0000259" key="9">
    <source>
        <dbReference type="PROSITE" id="PS50966"/>
    </source>
</evidence>
<evidence type="ECO:0000256" key="4">
    <source>
        <dbReference type="ARBA" id="ARBA00022833"/>
    </source>
</evidence>
<dbReference type="EMBL" id="CP133612">
    <property type="protein sequence ID" value="WMV09902.1"/>
    <property type="molecule type" value="Genomic_DNA"/>
</dbReference>
<dbReference type="GO" id="GO:0006313">
    <property type="term" value="P:DNA transposition"/>
    <property type="evidence" value="ECO:0007669"/>
    <property type="project" value="InterPro"/>
</dbReference>
<keyword evidence="6" id="KW-0233">DNA recombination</keyword>
<dbReference type="AlphaFoldDB" id="A0AAF0PSJ9"/>
<keyword evidence="5" id="KW-0238">DNA-binding</keyword>